<dbReference type="OrthoDB" id="7782582at2"/>
<evidence type="ECO:0000259" key="1">
    <source>
        <dbReference type="Pfam" id="PF00656"/>
    </source>
</evidence>
<protein>
    <submittedName>
        <fullName evidence="2">Caspase family protein</fullName>
    </submittedName>
</protein>
<accession>A0A411Z2Q7</accession>
<dbReference type="Pfam" id="PF00656">
    <property type="entry name" value="Peptidase_C14"/>
    <property type="match status" value="1"/>
</dbReference>
<dbReference type="GO" id="GO:0004197">
    <property type="term" value="F:cysteine-type endopeptidase activity"/>
    <property type="evidence" value="ECO:0007669"/>
    <property type="project" value="InterPro"/>
</dbReference>
<gene>
    <name evidence="2" type="ORF">D1012_08965</name>
</gene>
<dbReference type="AlphaFoldDB" id="A0A411Z2Q7"/>
<dbReference type="RefSeq" id="WP_118151298.1">
    <property type="nucleotide sequence ID" value="NZ_QWEY01000004.1"/>
</dbReference>
<organism evidence="2 3">
    <name type="scientific">Pseudotabrizicola alkalilacus</name>
    <dbReference type="NCBI Taxonomy" id="2305252"/>
    <lineage>
        <taxon>Bacteria</taxon>
        <taxon>Pseudomonadati</taxon>
        <taxon>Pseudomonadota</taxon>
        <taxon>Alphaproteobacteria</taxon>
        <taxon>Rhodobacterales</taxon>
        <taxon>Paracoccaceae</taxon>
        <taxon>Pseudotabrizicola</taxon>
    </lineage>
</organism>
<evidence type="ECO:0000313" key="2">
    <source>
        <dbReference type="EMBL" id="RGP37351.1"/>
    </source>
</evidence>
<proteinExistence type="predicted"/>
<dbReference type="Gene3D" id="3.40.50.1460">
    <property type="match status" value="1"/>
</dbReference>
<reference evidence="2 3" key="1">
    <citation type="submission" date="2018-08" db="EMBL/GenBank/DDBJ databases">
        <title>Flavobacterium tibetense sp. nov., isolated from a wetland YonghuCo on Tibetan Plateau.</title>
        <authorList>
            <person name="Phurbu D."/>
            <person name="Lu H."/>
            <person name="Xing P."/>
        </authorList>
    </citation>
    <scope>NUCLEOTIDE SEQUENCE [LARGE SCALE GENOMIC DNA]</scope>
    <source>
        <strain evidence="2 3">DJC</strain>
    </source>
</reference>
<dbReference type="EMBL" id="QWEY01000004">
    <property type="protein sequence ID" value="RGP37351.1"/>
    <property type="molecule type" value="Genomic_DNA"/>
</dbReference>
<feature type="domain" description="Peptidase C14 caspase" evidence="1">
    <location>
        <begin position="54"/>
        <end position="139"/>
    </location>
</feature>
<keyword evidence="3" id="KW-1185">Reference proteome</keyword>
<comment type="caution">
    <text evidence="2">The sequence shown here is derived from an EMBL/GenBank/DDBJ whole genome shotgun (WGS) entry which is preliminary data.</text>
</comment>
<dbReference type="InterPro" id="IPR011600">
    <property type="entry name" value="Pept_C14_caspase"/>
</dbReference>
<dbReference type="Proteomes" id="UP000284547">
    <property type="component" value="Unassembled WGS sequence"/>
</dbReference>
<name>A0A411Z2Q7_9RHOB</name>
<evidence type="ECO:0000313" key="3">
    <source>
        <dbReference type="Proteomes" id="UP000284547"/>
    </source>
</evidence>
<dbReference type="GO" id="GO:0006508">
    <property type="term" value="P:proteolysis"/>
    <property type="evidence" value="ECO:0007669"/>
    <property type="project" value="InterPro"/>
</dbReference>
<sequence>MADTTVSTRLALEPGRNVIEVLAYNAAGMIASAPQSVVIEWDGSGAQSVPALHVLAVGVNDYADGRLRLTYAAADARAMGEALAKTGAELFSSVNVVTLLDGQVTDAGLDAAFGQMAMAVQPSDVFVFFLAGHGKTVEGGVSLHSR</sequence>